<keyword evidence="6" id="KW-0175">Coiled coil</keyword>
<dbReference type="EMBL" id="JBJQND010000001">
    <property type="protein sequence ID" value="KAL3888376.1"/>
    <property type="molecule type" value="Genomic_DNA"/>
</dbReference>
<feature type="coiled-coil region" evidence="6">
    <location>
        <begin position="225"/>
        <end position="277"/>
    </location>
</feature>
<evidence type="ECO:0000256" key="3">
    <source>
        <dbReference type="ARBA" id="ARBA00022771"/>
    </source>
</evidence>
<proteinExistence type="predicted"/>
<evidence type="ECO:0000313" key="9">
    <source>
        <dbReference type="EMBL" id="KAL3888376.1"/>
    </source>
</evidence>
<dbReference type="Gene3D" id="3.30.40.10">
    <property type="entry name" value="Zinc/RING finger domain, C3HC4 (zinc finger)"/>
    <property type="match status" value="1"/>
</dbReference>
<dbReference type="PANTHER" id="PTHR25462">
    <property type="entry name" value="BONUS, ISOFORM C-RELATED"/>
    <property type="match status" value="1"/>
</dbReference>
<feature type="domain" description="RING-type" evidence="7">
    <location>
        <begin position="27"/>
        <end position="74"/>
    </location>
</feature>
<dbReference type="PROSITE" id="PS50119">
    <property type="entry name" value="ZF_BBOX"/>
    <property type="match status" value="2"/>
</dbReference>
<keyword evidence="10" id="KW-1185">Reference proteome</keyword>
<dbReference type="PROSITE" id="PS00518">
    <property type="entry name" value="ZF_RING_1"/>
    <property type="match status" value="1"/>
</dbReference>
<evidence type="ECO:0000256" key="6">
    <source>
        <dbReference type="SAM" id="Coils"/>
    </source>
</evidence>
<dbReference type="CDD" id="cd00021">
    <property type="entry name" value="Bbox_SF"/>
    <property type="match status" value="1"/>
</dbReference>
<dbReference type="InterPro" id="IPR027370">
    <property type="entry name" value="Znf-RING_euk"/>
</dbReference>
<dbReference type="InterPro" id="IPR000315">
    <property type="entry name" value="Znf_B-box"/>
</dbReference>
<dbReference type="InterPro" id="IPR017907">
    <property type="entry name" value="Znf_RING_CS"/>
</dbReference>
<dbReference type="SUPFAM" id="SSF57845">
    <property type="entry name" value="B-box zinc-binding domain"/>
    <property type="match status" value="1"/>
</dbReference>
<evidence type="ECO:0000256" key="5">
    <source>
        <dbReference type="PROSITE-ProRule" id="PRU00024"/>
    </source>
</evidence>
<dbReference type="Gene3D" id="2.120.10.30">
    <property type="entry name" value="TolB, C-terminal domain"/>
    <property type="match status" value="1"/>
</dbReference>
<dbReference type="PANTHER" id="PTHR25462:SF305">
    <property type="entry name" value="RING-TYPE DOMAIN-CONTAINING PROTEIN"/>
    <property type="match status" value="1"/>
</dbReference>
<reference evidence="9 10" key="1">
    <citation type="submission" date="2024-11" db="EMBL/GenBank/DDBJ databases">
        <title>Chromosome-level genome assembly of the freshwater bivalve Anodonta woodiana.</title>
        <authorList>
            <person name="Chen X."/>
        </authorList>
    </citation>
    <scope>NUCLEOTIDE SEQUENCE [LARGE SCALE GENOMIC DNA]</scope>
    <source>
        <strain evidence="9">MN2024</strain>
        <tissue evidence="9">Gills</tissue>
    </source>
</reference>
<keyword evidence="2" id="KW-0479">Metal-binding</keyword>
<feature type="domain" description="B box-type" evidence="8">
    <location>
        <begin position="172"/>
        <end position="206"/>
    </location>
</feature>
<evidence type="ECO:0000259" key="8">
    <source>
        <dbReference type="PROSITE" id="PS50119"/>
    </source>
</evidence>
<dbReference type="SMART" id="SM00184">
    <property type="entry name" value="RING"/>
    <property type="match status" value="1"/>
</dbReference>
<sequence>MATTSEDLIASDSAEGIEPNVSDDLNCTLCLKVFRFPRSLPCSHSFCHDCLKSHISHIASVKDTLKEFSCPICETGVRLGEDIAVDKWVYSFPLNTLLLSVLIKLKVKVDIVCDVCQAHDITCPAKNICVVCEQALCENCSKVHKYLRYSSTHDILKVDELPSRQDIVLKHNSMFKCVDHAHDPLDLYCKTHEVQLCSKCFKSKHKSCSEVFDVINETPSSSDILKDVNLKIKELEDQYKRFTNINVSNLRDLESQVNNLMNEISTLKKRINTALDDMETGIKTKCQKIYNDEKNRLEKLNLRLKSQIMSIRNSNYIFNSVCELATQSQTFLLANRLKNQFSLSLSQVDKTFKDNSIVQLELEISPEIKSVVSVPMRDMANINATRNYENTFKTRGLKSLKGCMVEAVSVREIQAHGDDSPWYTDVMYVSPDHIILTDHANEVCHLLDNLFNSVCVYRLPGCPGQVSVVCQNEIAVSMPGNQTIQFLLFKDNTITNTREVKTRHICYGIAIVSQEEMIVSGPCGKDSLYYWSLVTLDGKEKSFHEFDGKGDAQTYVALNTFKTIIYISVYEDNSIHRFGLDGKKHFTFKHQDLDGTQNVALDRDDNVYVVGSNSHNIFQLSPDGILIQIITNVIPNDPMAMCFNEEGDRFLLTCDDSNNIHEFKFALTNKKVTD</sequence>
<evidence type="ECO:0000256" key="4">
    <source>
        <dbReference type="ARBA" id="ARBA00022833"/>
    </source>
</evidence>
<dbReference type="Gene3D" id="3.30.160.60">
    <property type="entry name" value="Classic Zinc Finger"/>
    <property type="match status" value="1"/>
</dbReference>
<dbReference type="PROSITE" id="PS50089">
    <property type="entry name" value="ZF_RING_2"/>
    <property type="match status" value="1"/>
</dbReference>
<name>A0ABD3XS26_SINWO</name>
<dbReference type="InterPro" id="IPR001841">
    <property type="entry name" value="Znf_RING"/>
</dbReference>
<dbReference type="InterPro" id="IPR013083">
    <property type="entry name" value="Znf_RING/FYVE/PHD"/>
</dbReference>
<dbReference type="Proteomes" id="UP001634394">
    <property type="component" value="Unassembled WGS sequence"/>
</dbReference>
<dbReference type="InterPro" id="IPR011042">
    <property type="entry name" value="6-blade_b-propeller_TolB-like"/>
</dbReference>
<feature type="domain" description="B box-type" evidence="8">
    <location>
        <begin position="115"/>
        <end position="158"/>
    </location>
</feature>
<evidence type="ECO:0000259" key="7">
    <source>
        <dbReference type="PROSITE" id="PS50089"/>
    </source>
</evidence>
<keyword evidence="1" id="KW-0597">Phosphoprotein</keyword>
<organism evidence="9 10">
    <name type="scientific">Sinanodonta woodiana</name>
    <name type="common">Chinese pond mussel</name>
    <name type="synonym">Anodonta woodiana</name>
    <dbReference type="NCBI Taxonomy" id="1069815"/>
    <lineage>
        <taxon>Eukaryota</taxon>
        <taxon>Metazoa</taxon>
        <taxon>Spiralia</taxon>
        <taxon>Lophotrochozoa</taxon>
        <taxon>Mollusca</taxon>
        <taxon>Bivalvia</taxon>
        <taxon>Autobranchia</taxon>
        <taxon>Heteroconchia</taxon>
        <taxon>Palaeoheterodonta</taxon>
        <taxon>Unionida</taxon>
        <taxon>Unionoidea</taxon>
        <taxon>Unionidae</taxon>
        <taxon>Unioninae</taxon>
        <taxon>Sinanodonta</taxon>
    </lineage>
</organism>
<keyword evidence="4" id="KW-0862">Zinc</keyword>
<accession>A0ABD3XS26</accession>
<dbReference type="AlphaFoldDB" id="A0ABD3XS26"/>
<dbReference type="Pfam" id="PF13445">
    <property type="entry name" value="zf-RING_UBOX"/>
    <property type="match status" value="1"/>
</dbReference>
<evidence type="ECO:0000256" key="2">
    <source>
        <dbReference type="ARBA" id="ARBA00022723"/>
    </source>
</evidence>
<dbReference type="SUPFAM" id="SSF75011">
    <property type="entry name" value="3-carboxy-cis,cis-mucoante lactonizing enzyme"/>
    <property type="match status" value="1"/>
</dbReference>
<protein>
    <submittedName>
        <fullName evidence="9">Uncharacterized protein</fullName>
    </submittedName>
</protein>
<dbReference type="InterPro" id="IPR047153">
    <property type="entry name" value="TRIM45/56/19-like"/>
</dbReference>
<dbReference type="SUPFAM" id="SSF57850">
    <property type="entry name" value="RING/U-box"/>
    <property type="match status" value="1"/>
</dbReference>
<gene>
    <name evidence="9" type="ORF">ACJMK2_000744</name>
</gene>
<keyword evidence="3 5" id="KW-0863">Zinc-finger</keyword>
<evidence type="ECO:0000256" key="1">
    <source>
        <dbReference type="ARBA" id="ARBA00022553"/>
    </source>
</evidence>
<evidence type="ECO:0000313" key="10">
    <source>
        <dbReference type="Proteomes" id="UP001634394"/>
    </source>
</evidence>
<comment type="caution">
    <text evidence="9">The sequence shown here is derived from an EMBL/GenBank/DDBJ whole genome shotgun (WGS) entry which is preliminary data.</text>
</comment>
<dbReference type="GO" id="GO:0008270">
    <property type="term" value="F:zinc ion binding"/>
    <property type="evidence" value="ECO:0007669"/>
    <property type="project" value="UniProtKB-KW"/>
</dbReference>